<name>A0A067T3E2_GALM3</name>
<evidence type="ECO:0000256" key="1">
    <source>
        <dbReference type="SAM" id="Phobius"/>
    </source>
</evidence>
<keyword evidence="3" id="KW-1185">Reference proteome</keyword>
<accession>A0A067T3E2</accession>
<keyword evidence="1" id="KW-0472">Membrane</keyword>
<reference evidence="3" key="1">
    <citation type="journal article" date="2014" name="Proc. Natl. Acad. Sci. U.S.A.">
        <title>Extensive sampling of basidiomycete genomes demonstrates inadequacy of the white-rot/brown-rot paradigm for wood decay fungi.</title>
        <authorList>
            <person name="Riley R."/>
            <person name="Salamov A.A."/>
            <person name="Brown D.W."/>
            <person name="Nagy L.G."/>
            <person name="Floudas D."/>
            <person name="Held B.W."/>
            <person name="Levasseur A."/>
            <person name="Lombard V."/>
            <person name="Morin E."/>
            <person name="Otillar R."/>
            <person name="Lindquist E.A."/>
            <person name="Sun H."/>
            <person name="LaButti K.M."/>
            <person name="Schmutz J."/>
            <person name="Jabbour D."/>
            <person name="Luo H."/>
            <person name="Baker S.E."/>
            <person name="Pisabarro A.G."/>
            <person name="Walton J.D."/>
            <person name="Blanchette R.A."/>
            <person name="Henrissat B."/>
            <person name="Martin F."/>
            <person name="Cullen D."/>
            <person name="Hibbett D.S."/>
            <person name="Grigoriev I.V."/>
        </authorList>
    </citation>
    <scope>NUCLEOTIDE SEQUENCE [LARGE SCALE GENOMIC DNA]</scope>
    <source>
        <strain evidence="3">CBS 339.88</strain>
    </source>
</reference>
<dbReference type="HOGENOM" id="CLU_2740173_0_0_1"/>
<keyword evidence="1" id="KW-1133">Transmembrane helix</keyword>
<dbReference type="AlphaFoldDB" id="A0A067T3E2"/>
<evidence type="ECO:0000313" key="3">
    <source>
        <dbReference type="Proteomes" id="UP000027222"/>
    </source>
</evidence>
<protein>
    <submittedName>
        <fullName evidence="2">Uncharacterized protein</fullName>
    </submittedName>
</protein>
<dbReference type="Proteomes" id="UP000027222">
    <property type="component" value="Unassembled WGS sequence"/>
</dbReference>
<proteinExistence type="predicted"/>
<evidence type="ECO:0000313" key="2">
    <source>
        <dbReference type="EMBL" id="KDR77661.1"/>
    </source>
</evidence>
<sequence>MPRSFTTTGGTFLMQIVRCSDLNDFREVGSMHLDSTLASFIFPAFYSANQALIYFVILTTTWENRASITVR</sequence>
<gene>
    <name evidence="2" type="ORF">GALMADRAFT_410001</name>
</gene>
<feature type="transmembrane region" description="Helical" evidence="1">
    <location>
        <begin position="35"/>
        <end position="57"/>
    </location>
</feature>
<dbReference type="EMBL" id="KL142376">
    <property type="protein sequence ID" value="KDR77661.1"/>
    <property type="molecule type" value="Genomic_DNA"/>
</dbReference>
<keyword evidence="1" id="KW-0812">Transmembrane</keyword>
<organism evidence="2 3">
    <name type="scientific">Galerina marginata (strain CBS 339.88)</name>
    <dbReference type="NCBI Taxonomy" id="685588"/>
    <lineage>
        <taxon>Eukaryota</taxon>
        <taxon>Fungi</taxon>
        <taxon>Dikarya</taxon>
        <taxon>Basidiomycota</taxon>
        <taxon>Agaricomycotina</taxon>
        <taxon>Agaricomycetes</taxon>
        <taxon>Agaricomycetidae</taxon>
        <taxon>Agaricales</taxon>
        <taxon>Agaricineae</taxon>
        <taxon>Strophariaceae</taxon>
        <taxon>Galerina</taxon>
    </lineage>
</organism>